<evidence type="ECO:0000313" key="2">
    <source>
        <dbReference type="EMBL" id="QQD23751.1"/>
    </source>
</evidence>
<dbReference type="KEGG" id="vcw:GJQ55_04305"/>
<dbReference type="InterPro" id="IPR014176">
    <property type="entry name" value="Phasin_subfam-3"/>
</dbReference>
<feature type="compositionally biased region" description="Low complexity" evidence="1">
    <location>
        <begin position="110"/>
        <end position="129"/>
    </location>
</feature>
<sequence length="129" mass="14046">MQENILNAFAEQAKSMYAPLSKFNSLFVENMEKMTEFQLNAIKTYAEMGMEQMKKAAEVQDADSMRNFTAAQAETASALNKKVMEDAKALSDMALEFKTQVEGLMEEARSTAAATATTAAKPAAAKKSA</sequence>
<dbReference type="RefSeq" id="WP_228346290.1">
    <property type="nucleotide sequence ID" value="NZ_CP045550.1"/>
</dbReference>
<dbReference type="InterPro" id="IPR018968">
    <property type="entry name" value="Phasin"/>
</dbReference>
<accession>A0A9E8FQZ1</accession>
<protein>
    <submittedName>
        <fullName evidence="2">Phasin family protein</fullName>
    </submittedName>
</protein>
<keyword evidence="3" id="KW-1185">Reference proteome</keyword>
<dbReference type="Proteomes" id="UP000596074">
    <property type="component" value="Chromosome"/>
</dbReference>
<reference evidence="2 3" key="1">
    <citation type="submission" date="2019-11" db="EMBL/GenBank/DDBJ databases">
        <title>Venatorbacter sp. nov. a predator of Campylobacter and other Gram-negative bacteria.</title>
        <authorList>
            <person name="Saeedi A."/>
            <person name="Cummings N.J."/>
            <person name="Connerton I.F."/>
            <person name="Connerton P.L."/>
        </authorList>
    </citation>
    <scope>NUCLEOTIDE SEQUENCE [LARGE SCALE GENOMIC DNA]</scope>
    <source>
        <strain evidence="2">XL5</strain>
    </source>
</reference>
<proteinExistence type="predicted"/>
<gene>
    <name evidence="2" type="ORF">GJQ55_04305</name>
</gene>
<name>A0A9E8FQZ1_9GAMM</name>
<feature type="region of interest" description="Disordered" evidence="1">
    <location>
        <begin position="109"/>
        <end position="129"/>
    </location>
</feature>
<evidence type="ECO:0000313" key="3">
    <source>
        <dbReference type="Proteomes" id="UP000596074"/>
    </source>
</evidence>
<dbReference type="Pfam" id="PF09361">
    <property type="entry name" value="Phasin_2"/>
    <property type="match status" value="1"/>
</dbReference>
<dbReference type="AlphaFoldDB" id="A0A9E8FQZ1"/>
<evidence type="ECO:0000256" key="1">
    <source>
        <dbReference type="SAM" id="MobiDB-lite"/>
    </source>
</evidence>
<dbReference type="NCBIfam" id="TIGR02809">
    <property type="entry name" value="phasin_3"/>
    <property type="match status" value="1"/>
</dbReference>
<organism evidence="2 3">
    <name type="scientific">Venatoribacter cucullus</name>
    <dbReference type="NCBI Taxonomy" id="2661630"/>
    <lineage>
        <taxon>Bacteria</taxon>
        <taxon>Pseudomonadati</taxon>
        <taxon>Pseudomonadota</taxon>
        <taxon>Gammaproteobacteria</taxon>
        <taxon>Oceanospirillales</taxon>
        <taxon>Oceanospirillaceae</taxon>
        <taxon>Venatoribacter</taxon>
    </lineage>
</organism>
<dbReference type="EMBL" id="CP046056">
    <property type="protein sequence ID" value="QQD23751.1"/>
    <property type="molecule type" value="Genomic_DNA"/>
</dbReference>